<dbReference type="Proteomes" id="UP000295781">
    <property type="component" value="Chromosome"/>
</dbReference>
<evidence type="ECO:0000313" key="7">
    <source>
        <dbReference type="Proteomes" id="UP000295781"/>
    </source>
</evidence>
<dbReference type="PANTHER" id="PTHR11103:SF18">
    <property type="entry name" value="SLR1189 PROTEIN"/>
    <property type="match status" value="1"/>
</dbReference>
<reference evidence="6 7" key="1">
    <citation type="submission" date="2015-09" db="EMBL/GenBank/DDBJ databases">
        <title>Sorangium comparison.</title>
        <authorList>
            <person name="Zaburannyi N."/>
            <person name="Bunk B."/>
            <person name="Overmann J."/>
            <person name="Mueller R."/>
        </authorList>
    </citation>
    <scope>NUCLEOTIDE SEQUENCE [LARGE SCALE GENOMIC DNA]</scope>
    <source>
        <strain evidence="6 7">So ceGT47</strain>
    </source>
</reference>
<name>A0A4P2Q5W9_SORCE</name>
<dbReference type="Gene3D" id="3.20.20.330">
    <property type="entry name" value="Homocysteine-binding-like domain"/>
    <property type="match status" value="1"/>
</dbReference>
<protein>
    <submittedName>
        <fullName evidence="6">Methionine synthase</fullName>
    </submittedName>
</protein>
<gene>
    <name evidence="6" type="ORF">SOCEGT47_053550</name>
</gene>
<dbReference type="InterPro" id="IPR036589">
    <property type="entry name" value="HCY_dom_sf"/>
</dbReference>
<dbReference type="AlphaFoldDB" id="A0A4P2Q5W9"/>
<dbReference type="Pfam" id="PF02574">
    <property type="entry name" value="S-methyl_trans"/>
    <property type="match status" value="1"/>
</dbReference>
<comment type="caution">
    <text evidence="3">Lacks conserved residue(s) required for the propagation of feature annotation.</text>
</comment>
<evidence type="ECO:0000256" key="4">
    <source>
        <dbReference type="SAM" id="MobiDB-lite"/>
    </source>
</evidence>
<feature type="domain" description="Hcy-binding" evidence="5">
    <location>
        <begin position="16"/>
        <end position="311"/>
    </location>
</feature>
<dbReference type="GO" id="GO:0008168">
    <property type="term" value="F:methyltransferase activity"/>
    <property type="evidence" value="ECO:0007669"/>
    <property type="project" value="UniProtKB-KW"/>
</dbReference>
<feature type="region of interest" description="Disordered" evidence="4">
    <location>
        <begin position="1"/>
        <end position="27"/>
    </location>
</feature>
<dbReference type="SUPFAM" id="SSF82282">
    <property type="entry name" value="Homocysteine S-methyltransferase"/>
    <property type="match status" value="1"/>
</dbReference>
<dbReference type="EMBL" id="CP012670">
    <property type="protein sequence ID" value="AUX24815.1"/>
    <property type="molecule type" value="Genomic_DNA"/>
</dbReference>
<evidence type="ECO:0000256" key="3">
    <source>
        <dbReference type="PROSITE-ProRule" id="PRU00333"/>
    </source>
</evidence>
<dbReference type="InterPro" id="IPR003726">
    <property type="entry name" value="HCY_dom"/>
</dbReference>
<evidence type="ECO:0000259" key="5">
    <source>
        <dbReference type="PROSITE" id="PS50970"/>
    </source>
</evidence>
<evidence type="ECO:0000256" key="2">
    <source>
        <dbReference type="ARBA" id="ARBA00022679"/>
    </source>
</evidence>
<keyword evidence="2" id="KW-0808">Transferase</keyword>
<evidence type="ECO:0000313" key="6">
    <source>
        <dbReference type="EMBL" id="AUX24815.1"/>
    </source>
</evidence>
<feature type="compositionally biased region" description="Basic and acidic residues" evidence="4">
    <location>
        <begin position="1"/>
        <end position="10"/>
    </location>
</feature>
<evidence type="ECO:0000256" key="1">
    <source>
        <dbReference type="ARBA" id="ARBA00022603"/>
    </source>
</evidence>
<dbReference type="PANTHER" id="PTHR11103">
    <property type="entry name" value="SLR1189 PROTEIN"/>
    <property type="match status" value="1"/>
</dbReference>
<proteinExistence type="predicted"/>
<keyword evidence="1" id="KW-0489">Methyltransferase</keyword>
<sequence>MVEEPWKTAKDVNAPEASTSRPPAGRPLILSGDPLASLRGRGAVVSSNTAVGRLLRESPRAIAELHEQEVALGVDVVRALTSATTTRALAPIGMAFRAAALTGTAVELATEAAGAAPRRVAVAGILGHTAAAPMAERVAEDYAVHAARLVAAGCEILVACGFDPAQAACVPPQIARLARRAAVVSASSTQLATWALVELDGAGRTIDGEGIEEVARTALDSGADALLFEVASADLGLGVLRRLESVAHEAQIGLLLGAEPAPRDGADRLAPAEACDAWATSAARLIEAGARMMGGGTGTTLAHLGALAKMLRATQRASLLRRAL</sequence>
<dbReference type="PROSITE" id="PS50970">
    <property type="entry name" value="HCY"/>
    <property type="match status" value="1"/>
</dbReference>
<accession>A0A4P2Q5W9</accession>
<organism evidence="6 7">
    <name type="scientific">Sorangium cellulosum</name>
    <name type="common">Polyangium cellulosum</name>
    <dbReference type="NCBI Taxonomy" id="56"/>
    <lineage>
        <taxon>Bacteria</taxon>
        <taxon>Pseudomonadati</taxon>
        <taxon>Myxococcota</taxon>
        <taxon>Polyangia</taxon>
        <taxon>Polyangiales</taxon>
        <taxon>Polyangiaceae</taxon>
        <taxon>Sorangium</taxon>
    </lineage>
</organism>
<dbReference type="GO" id="GO:0032259">
    <property type="term" value="P:methylation"/>
    <property type="evidence" value="ECO:0007669"/>
    <property type="project" value="UniProtKB-KW"/>
</dbReference>